<evidence type="ECO:0008006" key="4">
    <source>
        <dbReference type="Google" id="ProtNLM"/>
    </source>
</evidence>
<evidence type="ECO:0000313" key="3">
    <source>
        <dbReference type="Proteomes" id="UP000324308"/>
    </source>
</evidence>
<organism evidence="2 3">
    <name type="scientific">Streptomyces tendae</name>
    <dbReference type="NCBI Taxonomy" id="1932"/>
    <lineage>
        <taxon>Bacteria</taxon>
        <taxon>Bacillati</taxon>
        <taxon>Actinomycetota</taxon>
        <taxon>Actinomycetes</taxon>
        <taxon>Kitasatosporales</taxon>
        <taxon>Streptomycetaceae</taxon>
        <taxon>Streptomyces</taxon>
    </lineage>
</organism>
<dbReference type="Proteomes" id="UP000324308">
    <property type="component" value="Chromosome"/>
</dbReference>
<feature type="region of interest" description="Disordered" evidence="1">
    <location>
        <begin position="1"/>
        <end position="22"/>
    </location>
</feature>
<dbReference type="EMBL" id="CP043959">
    <property type="protein sequence ID" value="QER86698.1"/>
    <property type="molecule type" value="Genomic_DNA"/>
</dbReference>
<evidence type="ECO:0000313" key="2">
    <source>
        <dbReference type="EMBL" id="QER86698.1"/>
    </source>
</evidence>
<protein>
    <recommendedName>
        <fullName evidence="4">FAD-binding domain-containing protein</fullName>
    </recommendedName>
</protein>
<proteinExistence type="predicted"/>
<keyword evidence="3" id="KW-1185">Reference proteome</keyword>
<sequence length="73" mass="7809">MVPGGPWGGRSARSTAPRSTSLFLEEDREVTEALRSYESTRCPRWPANSFMVSVTDPGGVRGGVLGALRVNTA</sequence>
<feature type="compositionally biased region" description="Low complexity" evidence="1">
    <location>
        <begin position="10"/>
        <end position="21"/>
    </location>
</feature>
<evidence type="ECO:0000256" key="1">
    <source>
        <dbReference type="SAM" id="MobiDB-lite"/>
    </source>
</evidence>
<reference evidence="2 3" key="1">
    <citation type="submission" date="2019-09" db="EMBL/GenBank/DDBJ databases">
        <title>Draft genome sequence of the Ebosin-producing strain Streptomyces sp. 139.</title>
        <authorList>
            <person name="Ai L."/>
            <person name="Geng M."/>
            <person name="Ma M."/>
            <person name="Bai L."/>
        </authorList>
    </citation>
    <scope>NUCLEOTIDE SEQUENCE [LARGE SCALE GENOMIC DNA]</scope>
    <source>
        <strain evidence="2 3">139</strain>
    </source>
</reference>
<gene>
    <name evidence="2" type="ORF">F3L20_13025</name>
</gene>
<name>A0ABX5ZQH6_STRTE</name>
<accession>A0ABX5ZQH6</accession>